<name>A0AAN7A3H1_9PEZI</name>
<proteinExistence type="predicted"/>
<evidence type="ECO:0000256" key="1">
    <source>
        <dbReference type="SAM" id="SignalP"/>
    </source>
</evidence>
<accession>A0AAN7A3H1</accession>
<feature type="chain" id="PRO_5042901391" evidence="1">
    <location>
        <begin position="19"/>
        <end position="121"/>
    </location>
</feature>
<feature type="signal peptide" evidence="1">
    <location>
        <begin position="1"/>
        <end position="18"/>
    </location>
</feature>
<protein>
    <submittedName>
        <fullName evidence="2">Uncharacterized protein</fullName>
    </submittedName>
</protein>
<evidence type="ECO:0000313" key="3">
    <source>
        <dbReference type="Proteomes" id="UP001302321"/>
    </source>
</evidence>
<evidence type="ECO:0000313" key="2">
    <source>
        <dbReference type="EMBL" id="KAK4171007.1"/>
    </source>
</evidence>
<keyword evidence="3" id="KW-1185">Reference proteome</keyword>
<reference evidence="2" key="2">
    <citation type="submission" date="2023-05" db="EMBL/GenBank/DDBJ databases">
        <authorList>
            <consortium name="Lawrence Berkeley National Laboratory"/>
            <person name="Steindorff A."/>
            <person name="Hensen N."/>
            <person name="Bonometti L."/>
            <person name="Westerberg I."/>
            <person name="Brannstrom I.O."/>
            <person name="Guillou S."/>
            <person name="Cros-Aarteil S."/>
            <person name="Calhoun S."/>
            <person name="Haridas S."/>
            <person name="Kuo A."/>
            <person name="Mondo S."/>
            <person name="Pangilinan J."/>
            <person name="Riley R."/>
            <person name="Labutti K."/>
            <person name="Andreopoulos B."/>
            <person name="Lipzen A."/>
            <person name="Chen C."/>
            <person name="Yanf M."/>
            <person name="Daum C."/>
            <person name="Ng V."/>
            <person name="Clum A."/>
            <person name="Ohm R."/>
            <person name="Martin F."/>
            <person name="Silar P."/>
            <person name="Natvig D."/>
            <person name="Lalanne C."/>
            <person name="Gautier V."/>
            <person name="Ament-Velasquez S.L."/>
            <person name="Kruys A."/>
            <person name="Hutchinson M.I."/>
            <person name="Powell A.J."/>
            <person name="Barry K."/>
            <person name="Miller A.N."/>
            <person name="Grigoriev I.V."/>
            <person name="Debuchy R."/>
            <person name="Gladieux P."/>
            <person name="Thoren M.H."/>
            <person name="Johannesson H."/>
        </authorList>
    </citation>
    <scope>NUCLEOTIDE SEQUENCE</scope>
    <source>
        <strain evidence="2">CBS 892.96</strain>
    </source>
</reference>
<sequence>MQIKTFFALLTVVTAASAATRPKANEYKDTNCQTWNYGHNSFELGDVTMDDTSNSVYITHGQRADGVRKWFYAYDGKTGNGGSCTGNRLSTSSSSVAPSGCVNLNTAYPGKRIRCLRSISE</sequence>
<dbReference type="EMBL" id="MU866670">
    <property type="protein sequence ID" value="KAK4171007.1"/>
    <property type="molecule type" value="Genomic_DNA"/>
</dbReference>
<reference evidence="2" key="1">
    <citation type="journal article" date="2023" name="Mol. Phylogenet. Evol.">
        <title>Genome-scale phylogeny and comparative genomics of the fungal order Sordariales.</title>
        <authorList>
            <person name="Hensen N."/>
            <person name="Bonometti L."/>
            <person name="Westerberg I."/>
            <person name="Brannstrom I.O."/>
            <person name="Guillou S."/>
            <person name="Cros-Aarteil S."/>
            <person name="Calhoun S."/>
            <person name="Haridas S."/>
            <person name="Kuo A."/>
            <person name="Mondo S."/>
            <person name="Pangilinan J."/>
            <person name="Riley R."/>
            <person name="LaButti K."/>
            <person name="Andreopoulos B."/>
            <person name="Lipzen A."/>
            <person name="Chen C."/>
            <person name="Yan M."/>
            <person name="Daum C."/>
            <person name="Ng V."/>
            <person name="Clum A."/>
            <person name="Steindorff A."/>
            <person name="Ohm R.A."/>
            <person name="Martin F."/>
            <person name="Silar P."/>
            <person name="Natvig D.O."/>
            <person name="Lalanne C."/>
            <person name="Gautier V."/>
            <person name="Ament-Velasquez S.L."/>
            <person name="Kruys A."/>
            <person name="Hutchinson M.I."/>
            <person name="Powell A.J."/>
            <person name="Barry K."/>
            <person name="Miller A.N."/>
            <person name="Grigoriev I.V."/>
            <person name="Debuchy R."/>
            <person name="Gladieux P."/>
            <person name="Hiltunen Thoren M."/>
            <person name="Johannesson H."/>
        </authorList>
    </citation>
    <scope>NUCLEOTIDE SEQUENCE</scope>
    <source>
        <strain evidence="2">CBS 892.96</strain>
    </source>
</reference>
<gene>
    <name evidence="2" type="ORF">QBC36DRAFT_368514</name>
</gene>
<dbReference type="Proteomes" id="UP001302321">
    <property type="component" value="Unassembled WGS sequence"/>
</dbReference>
<dbReference type="AlphaFoldDB" id="A0AAN7A3H1"/>
<comment type="caution">
    <text evidence="2">The sequence shown here is derived from an EMBL/GenBank/DDBJ whole genome shotgun (WGS) entry which is preliminary data.</text>
</comment>
<organism evidence="2 3">
    <name type="scientific">Triangularia setosa</name>
    <dbReference type="NCBI Taxonomy" id="2587417"/>
    <lineage>
        <taxon>Eukaryota</taxon>
        <taxon>Fungi</taxon>
        <taxon>Dikarya</taxon>
        <taxon>Ascomycota</taxon>
        <taxon>Pezizomycotina</taxon>
        <taxon>Sordariomycetes</taxon>
        <taxon>Sordariomycetidae</taxon>
        <taxon>Sordariales</taxon>
        <taxon>Podosporaceae</taxon>
        <taxon>Triangularia</taxon>
    </lineage>
</organism>
<keyword evidence="1" id="KW-0732">Signal</keyword>